<keyword evidence="2" id="KW-0813">Transport</keyword>
<organism evidence="8 9">
    <name type="scientific">Clostridium bornimense</name>
    <dbReference type="NCBI Taxonomy" id="1216932"/>
    <lineage>
        <taxon>Bacteria</taxon>
        <taxon>Bacillati</taxon>
        <taxon>Bacillota</taxon>
        <taxon>Clostridia</taxon>
        <taxon>Eubacteriales</taxon>
        <taxon>Clostridiaceae</taxon>
        <taxon>Clostridium</taxon>
    </lineage>
</organism>
<feature type="transmembrane region" description="Helical" evidence="7">
    <location>
        <begin position="366"/>
        <end position="392"/>
    </location>
</feature>
<dbReference type="PATRIC" id="fig|1216932.3.peg.874"/>
<keyword evidence="6 7" id="KW-0472">Membrane</keyword>
<feature type="transmembrane region" description="Helical" evidence="7">
    <location>
        <begin position="236"/>
        <end position="258"/>
    </location>
</feature>
<keyword evidence="5 7" id="KW-1133">Transmembrane helix</keyword>
<dbReference type="InterPro" id="IPR002293">
    <property type="entry name" value="AA/rel_permease1"/>
</dbReference>
<keyword evidence="3" id="KW-1003">Cell membrane</keyword>
<feature type="transmembrane region" description="Helical" evidence="7">
    <location>
        <begin position="288"/>
        <end position="309"/>
    </location>
</feature>
<dbReference type="GO" id="GO:0005886">
    <property type="term" value="C:plasma membrane"/>
    <property type="evidence" value="ECO:0007669"/>
    <property type="project" value="UniProtKB-SubCell"/>
</dbReference>
<dbReference type="HOGENOM" id="CLU_020854_0_1_9"/>
<evidence type="ECO:0000313" key="8">
    <source>
        <dbReference type="EMBL" id="CDM68051.1"/>
    </source>
</evidence>
<dbReference type="InterPro" id="IPR050367">
    <property type="entry name" value="APC_superfamily"/>
</dbReference>
<reference evidence="8 9" key="1">
    <citation type="submission" date="2013-11" db="EMBL/GenBank/DDBJ databases">
        <title>Complete genome sequence of Clostridum sp. M2/40.</title>
        <authorList>
            <person name="Wibberg D."/>
            <person name="Puehler A."/>
            <person name="Schlueter A."/>
        </authorList>
    </citation>
    <scope>NUCLEOTIDE SEQUENCE [LARGE SCALE GENOMIC DNA]</scope>
    <source>
        <strain evidence="9">M2/40</strain>
    </source>
</reference>
<dbReference type="GO" id="GO:0022857">
    <property type="term" value="F:transmembrane transporter activity"/>
    <property type="evidence" value="ECO:0007669"/>
    <property type="project" value="InterPro"/>
</dbReference>
<feature type="transmembrane region" description="Helical" evidence="7">
    <location>
        <begin position="12"/>
        <end position="31"/>
    </location>
</feature>
<feature type="transmembrane region" description="Helical" evidence="7">
    <location>
        <begin position="199"/>
        <end position="215"/>
    </location>
</feature>
<dbReference type="KEGG" id="clt:CM240_0887"/>
<evidence type="ECO:0000313" key="9">
    <source>
        <dbReference type="Proteomes" id="UP000019426"/>
    </source>
</evidence>
<evidence type="ECO:0000256" key="4">
    <source>
        <dbReference type="ARBA" id="ARBA00022692"/>
    </source>
</evidence>
<dbReference type="PANTHER" id="PTHR42770:SF15">
    <property type="entry name" value="GLUTAMATE_GAMMA-AMINOBUTYRATE ANTIPORTER-RELATED"/>
    <property type="match status" value="1"/>
</dbReference>
<dbReference type="Pfam" id="PF13520">
    <property type="entry name" value="AA_permease_2"/>
    <property type="match status" value="1"/>
</dbReference>
<keyword evidence="9" id="KW-1185">Reference proteome</keyword>
<feature type="transmembrane region" description="Helical" evidence="7">
    <location>
        <begin position="156"/>
        <end position="179"/>
    </location>
</feature>
<dbReference type="Proteomes" id="UP000019426">
    <property type="component" value="Chromosome M2/40_rep1"/>
</dbReference>
<gene>
    <name evidence="8" type="primary">ycaM</name>
    <name evidence="8" type="ORF">CM240_0887</name>
</gene>
<keyword evidence="4 7" id="KW-0812">Transmembrane</keyword>
<name>W6RTX2_9CLOT</name>
<feature type="transmembrane region" description="Helical" evidence="7">
    <location>
        <begin position="412"/>
        <end position="433"/>
    </location>
</feature>
<protein>
    <submittedName>
        <fullName evidence="8">Inner membrane transporter YcaM</fullName>
    </submittedName>
</protein>
<feature type="transmembrane region" description="Helical" evidence="7">
    <location>
        <begin position="126"/>
        <end position="144"/>
    </location>
</feature>
<dbReference type="RefSeq" id="WP_044036856.1">
    <property type="nucleotide sequence ID" value="NZ_HG917868.1"/>
</dbReference>
<evidence type="ECO:0000256" key="5">
    <source>
        <dbReference type="ARBA" id="ARBA00022989"/>
    </source>
</evidence>
<accession>W6RTX2</accession>
<comment type="subcellular location">
    <subcellularLocation>
        <location evidence="1">Cell membrane</location>
        <topology evidence="1">Multi-pass membrane protein</topology>
    </subcellularLocation>
</comment>
<dbReference type="PIRSF" id="PIRSF006060">
    <property type="entry name" value="AA_transporter"/>
    <property type="match status" value="1"/>
</dbReference>
<feature type="transmembrane region" description="Helical" evidence="7">
    <location>
        <begin position="37"/>
        <end position="55"/>
    </location>
</feature>
<sequence length="476" mass="52922">MDEKRTLRWYNLGMIAFVMVWGFGNIVNNFAQQGLQVIVSWILILALYFVPYALMVGEMGSTFDSTSGGVSSWVKETSGTKIAYLAGWTYWVVHIPYLAQKPQAVVVALGWVFFQDGSKVSNMNPMMLQLITLIIFLIFMWVASRGITSLKTIGTLAGTAVFVMSILYVILVLTAPIIRNIEPATTNISLKNFVPSFDFKYLTTLSMLVFAVGGAEKISPYVNNTKNPEREFPIGMIMLATLVGISAILGSIAMALMFDANNIPGDLMLNGQYNAFKKLGEYYGLGNLFLIIYACANTIAQISALVFSIDAPLKVLLSDADEEYIPKSMMGVNKYGAPIKGYLLTLVLVSILIIVPALGIKDINGLFNWLLNLNSIVMPMRYLWVFFAFIALKKVGVKKDKEGYKFVKNDSLGYFIGMWCFIFTAFACIMGMFPKVELFSSQWVFQLILNVITPFVLIGLGLILPIVARREKGKNK</sequence>
<feature type="transmembrane region" description="Helical" evidence="7">
    <location>
        <begin position="339"/>
        <end position="360"/>
    </location>
</feature>
<dbReference type="OrthoDB" id="92719at2"/>
<feature type="transmembrane region" description="Helical" evidence="7">
    <location>
        <begin position="445"/>
        <end position="468"/>
    </location>
</feature>
<evidence type="ECO:0000256" key="3">
    <source>
        <dbReference type="ARBA" id="ARBA00022475"/>
    </source>
</evidence>
<proteinExistence type="predicted"/>
<evidence type="ECO:0000256" key="1">
    <source>
        <dbReference type="ARBA" id="ARBA00004651"/>
    </source>
</evidence>
<dbReference type="STRING" id="1216932.CM240_0887"/>
<evidence type="ECO:0000256" key="2">
    <source>
        <dbReference type="ARBA" id="ARBA00022448"/>
    </source>
</evidence>
<dbReference type="EMBL" id="HG917868">
    <property type="protein sequence ID" value="CDM68051.1"/>
    <property type="molecule type" value="Genomic_DNA"/>
</dbReference>
<evidence type="ECO:0000256" key="6">
    <source>
        <dbReference type="ARBA" id="ARBA00023136"/>
    </source>
</evidence>
<dbReference type="AlphaFoldDB" id="W6RTX2"/>
<dbReference type="Gene3D" id="1.20.1740.10">
    <property type="entry name" value="Amino acid/polyamine transporter I"/>
    <property type="match status" value="1"/>
</dbReference>
<dbReference type="eggNOG" id="COG0531">
    <property type="taxonomic scope" value="Bacteria"/>
</dbReference>
<evidence type="ECO:0000256" key="7">
    <source>
        <dbReference type="SAM" id="Phobius"/>
    </source>
</evidence>
<dbReference type="PANTHER" id="PTHR42770">
    <property type="entry name" value="AMINO ACID TRANSPORTER-RELATED"/>
    <property type="match status" value="1"/>
</dbReference>